<evidence type="ECO:0000259" key="4">
    <source>
        <dbReference type="PROSITE" id="PS51165"/>
    </source>
</evidence>
<dbReference type="PRINTS" id="PR00507">
    <property type="entry name" value="N12N6MTFRASE"/>
</dbReference>
<dbReference type="InterPro" id="IPR029063">
    <property type="entry name" value="SAM-dependent_MTases_sf"/>
</dbReference>
<reference evidence="5 6" key="1">
    <citation type="submission" date="2019-12" db="EMBL/GenBank/DDBJ databases">
        <title>Comparative genomics gives insights into the taxonomy of the Azoarcus-Aromatoleum group and reveals separate origins of nif in the plant-associated Azoarcus and non-plant-associated Aromatoleum sub-groups.</title>
        <authorList>
            <person name="Lafos M."/>
            <person name="Maluk M."/>
            <person name="Batista M."/>
            <person name="Junghare M."/>
            <person name="Carmona M."/>
            <person name="Faoro H."/>
            <person name="Cruz L.M."/>
            <person name="Battistoni F."/>
            <person name="De Souza E."/>
            <person name="Pedrosa F."/>
            <person name="Chen W.-M."/>
            <person name="Poole P.S."/>
            <person name="Dixon R.A."/>
            <person name="James E.K."/>
        </authorList>
    </citation>
    <scope>NUCLEOTIDE SEQUENCE [LARGE SCALE GENOMIC DNA]</scope>
    <source>
        <strain evidence="5 6">ToN1</strain>
    </source>
</reference>
<dbReference type="InterPro" id="IPR054170">
    <property type="entry name" value="RlmL_1st"/>
</dbReference>
<evidence type="ECO:0000313" key="6">
    <source>
        <dbReference type="Proteomes" id="UP000652074"/>
    </source>
</evidence>
<dbReference type="InterPro" id="IPR053943">
    <property type="entry name" value="RlmKL-like_Mtase_CS"/>
</dbReference>
<dbReference type="Pfam" id="PF02926">
    <property type="entry name" value="THUMP"/>
    <property type="match status" value="1"/>
</dbReference>
<sequence length="391" mass="43527">MSESFFSPCPRGLEPMLAEELAALGARDVEATHGGVGFSGDWQTCYRANLESRLATRVMWRLAQGRYQSEEDIYRLAYGATWAKWFTVDDTIRIYVTAKQSPLRSLEFITLKIKDAVCDHFRTVTGKRPSVDTANPAVRIHAFLTRDRVTLYLDTSGEPLYKRGYKPAAVEAPLKENLAAGILRISGWRPGEALIDPMCGSGTFLIEAAQIALDIAPGLGRSFAFERFRHLDRAAWASIRKAAEGRRKPVRPLRIYGSDVVGEQVRRTRVNLQSAGLADCVTLDRADFLTRDAPAPEGVMVTNPPYGVRIGEAEELAALYPQFGDALKKRWSGWRCYFLSADPALPKLIGLKASKRTPLFNGALECRVFEYKMIAGSNRRKAPDDGSEFVK</sequence>
<dbReference type="Gene3D" id="3.40.50.150">
    <property type="entry name" value="Vaccinia Virus protein VP39"/>
    <property type="match status" value="1"/>
</dbReference>
<dbReference type="Proteomes" id="UP000652074">
    <property type="component" value="Unassembled WGS sequence"/>
</dbReference>
<evidence type="ECO:0000256" key="3">
    <source>
        <dbReference type="PROSITE-ProRule" id="PRU00529"/>
    </source>
</evidence>
<dbReference type="InterPro" id="IPR004114">
    <property type="entry name" value="THUMP_dom"/>
</dbReference>
<dbReference type="InterPro" id="IPR000241">
    <property type="entry name" value="RlmKL-like_Mtase"/>
</dbReference>
<keyword evidence="3" id="KW-0694">RNA-binding</keyword>
<dbReference type="Pfam" id="PF22020">
    <property type="entry name" value="RlmL_1st"/>
    <property type="match status" value="1"/>
</dbReference>
<dbReference type="GO" id="GO:0032259">
    <property type="term" value="P:methylation"/>
    <property type="evidence" value="ECO:0007669"/>
    <property type="project" value="UniProtKB-KW"/>
</dbReference>
<dbReference type="InterPro" id="IPR002052">
    <property type="entry name" value="DNA_methylase_N6_adenine_CS"/>
</dbReference>
<proteinExistence type="predicted"/>
<comment type="caution">
    <text evidence="5">The sequence shown here is derived from an EMBL/GenBank/DDBJ whole genome shotgun (WGS) entry which is preliminary data.</text>
</comment>
<organism evidence="5 6">
    <name type="scientific">Aromatoleum petrolei</name>
    <dbReference type="NCBI Taxonomy" id="76116"/>
    <lineage>
        <taxon>Bacteria</taxon>
        <taxon>Pseudomonadati</taxon>
        <taxon>Pseudomonadota</taxon>
        <taxon>Betaproteobacteria</taxon>
        <taxon>Rhodocyclales</taxon>
        <taxon>Rhodocyclaceae</taxon>
        <taxon>Aromatoleum</taxon>
    </lineage>
</organism>
<dbReference type="PROSITE" id="PS51165">
    <property type="entry name" value="THUMP"/>
    <property type="match status" value="1"/>
</dbReference>
<name>A0ABX1MT54_9RHOO</name>
<evidence type="ECO:0000313" key="5">
    <source>
        <dbReference type="EMBL" id="NMF90933.1"/>
    </source>
</evidence>
<keyword evidence="6" id="KW-1185">Reference proteome</keyword>
<dbReference type="Pfam" id="PF01170">
    <property type="entry name" value="UPF0020"/>
    <property type="match status" value="1"/>
</dbReference>
<dbReference type="PROSITE" id="PS00092">
    <property type="entry name" value="N6_MTASE"/>
    <property type="match status" value="1"/>
</dbReference>
<dbReference type="EMBL" id="WTVR01000058">
    <property type="protein sequence ID" value="NMF90933.1"/>
    <property type="molecule type" value="Genomic_DNA"/>
</dbReference>
<protein>
    <submittedName>
        <fullName evidence="5">Class I SAM-dependent RNA methyltransferase</fullName>
    </submittedName>
</protein>
<gene>
    <name evidence="5" type="ORF">GPA26_20930</name>
</gene>
<keyword evidence="2" id="KW-0808">Transferase</keyword>
<dbReference type="PANTHER" id="PTHR47313:SF1">
    <property type="entry name" value="RIBOSOMAL RNA LARGE SUBUNIT METHYLTRANSFERASE K_L"/>
    <property type="match status" value="1"/>
</dbReference>
<keyword evidence="1 5" id="KW-0489">Methyltransferase</keyword>
<accession>A0ABX1MT54</accession>
<dbReference type="GO" id="GO:0008168">
    <property type="term" value="F:methyltransferase activity"/>
    <property type="evidence" value="ECO:0007669"/>
    <property type="project" value="UniProtKB-KW"/>
</dbReference>
<dbReference type="Gene3D" id="3.30.2130.30">
    <property type="match status" value="1"/>
</dbReference>
<feature type="domain" description="THUMP" evidence="4">
    <location>
        <begin position="44"/>
        <end position="155"/>
    </location>
</feature>
<dbReference type="PROSITE" id="PS01261">
    <property type="entry name" value="UPF0020"/>
    <property type="match status" value="1"/>
</dbReference>
<evidence type="ECO:0000256" key="2">
    <source>
        <dbReference type="ARBA" id="ARBA00022679"/>
    </source>
</evidence>
<dbReference type="SUPFAM" id="SSF53335">
    <property type="entry name" value="S-adenosyl-L-methionine-dependent methyltransferases"/>
    <property type="match status" value="1"/>
</dbReference>
<evidence type="ECO:0000256" key="1">
    <source>
        <dbReference type="ARBA" id="ARBA00022603"/>
    </source>
</evidence>
<dbReference type="PANTHER" id="PTHR47313">
    <property type="entry name" value="RIBOSOMAL RNA LARGE SUBUNIT METHYLTRANSFERASE K/L"/>
    <property type="match status" value="1"/>
</dbReference>
<dbReference type="RefSeq" id="WP_169208264.1">
    <property type="nucleotide sequence ID" value="NZ_CP059560.1"/>
</dbReference>
<dbReference type="CDD" id="cd11715">
    <property type="entry name" value="THUMP_AdoMetMT"/>
    <property type="match status" value="1"/>
</dbReference>
<dbReference type="SMART" id="SM00981">
    <property type="entry name" value="THUMP"/>
    <property type="match status" value="1"/>
</dbReference>